<proteinExistence type="predicted"/>
<sequence>MKRIQHEEITQANAAKLWKLYQNVSNWKHWDHEVEESFLEGEFKTGSKRMLKPKGGPKTRFRLTEVRENEFFSDLTRLPFCKLEFKHELNRMKL</sequence>
<evidence type="ECO:0000313" key="2">
    <source>
        <dbReference type="Proteomes" id="UP000012159"/>
    </source>
</evidence>
<accession>M6WT25</accession>
<dbReference type="AlphaFoldDB" id="M6WT25"/>
<dbReference type="SUPFAM" id="SSF55961">
    <property type="entry name" value="Bet v1-like"/>
    <property type="match status" value="1"/>
</dbReference>
<comment type="caution">
    <text evidence="1">The sequence shown here is derived from an EMBL/GenBank/DDBJ whole genome shotgun (WGS) entry which is preliminary data.</text>
</comment>
<evidence type="ECO:0008006" key="3">
    <source>
        <dbReference type="Google" id="ProtNLM"/>
    </source>
</evidence>
<reference evidence="1 2" key="1">
    <citation type="submission" date="2013-01" db="EMBL/GenBank/DDBJ databases">
        <authorList>
            <person name="Harkins D.M."/>
            <person name="Durkin A.S."/>
            <person name="Brinkac L.M."/>
            <person name="Haft D.H."/>
            <person name="Selengut J.D."/>
            <person name="Sanka R."/>
            <person name="DePew J."/>
            <person name="Purushe J."/>
            <person name="Picardeau M."/>
            <person name="Werts C."/>
            <person name="Goarant C."/>
            <person name="Vinetz J.M."/>
            <person name="Sutton G.G."/>
            <person name="Nierman W.C."/>
            <person name="Fouts D.E."/>
        </authorList>
    </citation>
    <scope>NUCLEOTIDE SEQUENCE [LARGE SCALE GENOMIC DNA]</scope>
    <source>
        <strain evidence="1 2">200901868</strain>
    </source>
</reference>
<dbReference type="EMBL" id="AKWF02000018">
    <property type="protein sequence ID" value="EMO64923.1"/>
    <property type="molecule type" value="Genomic_DNA"/>
</dbReference>
<dbReference type="InterPro" id="IPR023393">
    <property type="entry name" value="START-like_dom_sf"/>
</dbReference>
<dbReference type="Gene3D" id="3.30.530.20">
    <property type="match status" value="1"/>
</dbReference>
<dbReference type="STRING" id="1192866.LEP1GSC133_2713"/>
<name>M6WT25_LEPBO</name>
<organism evidence="1 2">
    <name type="scientific">Leptospira borgpetersenii serovar Pomona str. 200901868</name>
    <dbReference type="NCBI Taxonomy" id="1192866"/>
    <lineage>
        <taxon>Bacteria</taxon>
        <taxon>Pseudomonadati</taxon>
        <taxon>Spirochaetota</taxon>
        <taxon>Spirochaetia</taxon>
        <taxon>Leptospirales</taxon>
        <taxon>Leptospiraceae</taxon>
        <taxon>Leptospira</taxon>
    </lineage>
</organism>
<dbReference type="Proteomes" id="UP000012159">
    <property type="component" value="Unassembled WGS sequence"/>
</dbReference>
<gene>
    <name evidence="1" type="ORF">LEP1GSC133_2713</name>
</gene>
<protein>
    <recommendedName>
        <fullName evidence="3">Polyketide cyclase/dehydrase and lipid transport</fullName>
    </recommendedName>
</protein>
<evidence type="ECO:0000313" key="1">
    <source>
        <dbReference type="EMBL" id="EMO64923.1"/>
    </source>
</evidence>